<evidence type="ECO:0000313" key="7">
    <source>
        <dbReference type="Proteomes" id="UP000807716"/>
    </source>
</evidence>
<keyword evidence="2 5" id="KW-0812">Transmembrane</keyword>
<keyword evidence="4 5" id="KW-0472">Membrane</keyword>
<dbReference type="Proteomes" id="UP000807716">
    <property type="component" value="Unassembled WGS sequence"/>
</dbReference>
<dbReference type="AlphaFoldDB" id="A0A9P6U1U5"/>
<feature type="transmembrane region" description="Helical" evidence="5">
    <location>
        <begin position="72"/>
        <end position="91"/>
    </location>
</feature>
<keyword evidence="3 5" id="KW-1133">Transmembrane helix</keyword>
<evidence type="ECO:0000256" key="2">
    <source>
        <dbReference type="ARBA" id="ARBA00022692"/>
    </source>
</evidence>
<evidence type="ECO:0000313" key="6">
    <source>
        <dbReference type="EMBL" id="KAG0255996.1"/>
    </source>
</evidence>
<dbReference type="EMBL" id="JAAAJB010000431">
    <property type="protein sequence ID" value="KAG0255996.1"/>
    <property type="molecule type" value="Genomic_DNA"/>
</dbReference>
<evidence type="ECO:0000256" key="3">
    <source>
        <dbReference type="ARBA" id="ARBA00022989"/>
    </source>
</evidence>
<dbReference type="InterPro" id="IPR051617">
    <property type="entry name" value="UNC-93-like_regulator"/>
</dbReference>
<name>A0A9P6U1U5_9FUNG</name>
<dbReference type="SUPFAM" id="SSF103473">
    <property type="entry name" value="MFS general substrate transporter"/>
    <property type="match status" value="1"/>
</dbReference>
<proteinExistence type="predicted"/>
<comment type="caution">
    <text evidence="6">The sequence shown here is derived from an EMBL/GenBank/DDBJ whole genome shotgun (WGS) entry which is preliminary data.</text>
</comment>
<sequence>MGFRWNSPLAQVIAVGFVLFCCSGIFNALGSLGGGGQVDSDVDENANAALNACFSVVGVLAGAVVNKIGPKWSMVIGALMYPLYASSLLTYNHVQAGGFTITAGALLGCGAGILWTAQGSIMMAYPREEDKGKYIGYFWAIFNTGSVLGSAIAFALNYGAPQGNLGDPTYAVFIAIMMCGSLIALTLVKPQNVTHDNGDHIKVQPYPHWKTELVAVLKLFLDWRMLFLTPMFVSSNWFYAYQWGTFNGAHFNKRTQSLNNIFYWGSQIFGSYSFAAILDKKGLTRRKRALLGLAVITVAFSATWIGGIFFQKQYTEVLKEPFDFKSMGTSYAGPLILYMLYGLNDAAWQTYCYWFMGTLSNDATVLSRYAGYYKGVQSAGGAIAWRINALKVPFMTQLIICFALLIASVPGALFFALRITDRSEEDQDSHAVEDNKIEVEMQDAKV</sequence>
<dbReference type="InterPro" id="IPR036259">
    <property type="entry name" value="MFS_trans_sf"/>
</dbReference>
<gene>
    <name evidence="6" type="ORF">DFQ27_005968</name>
</gene>
<feature type="transmembrane region" description="Helical" evidence="5">
    <location>
        <begin position="97"/>
        <end position="117"/>
    </location>
</feature>
<feature type="transmembrane region" description="Helical" evidence="5">
    <location>
        <begin position="394"/>
        <end position="417"/>
    </location>
</feature>
<reference evidence="6" key="1">
    <citation type="journal article" date="2020" name="Fungal Divers.">
        <title>Resolving the Mortierellaceae phylogeny through synthesis of multi-gene phylogenetics and phylogenomics.</title>
        <authorList>
            <person name="Vandepol N."/>
            <person name="Liber J."/>
            <person name="Desiro A."/>
            <person name="Na H."/>
            <person name="Kennedy M."/>
            <person name="Barry K."/>
            <person name="Grigoriev I.V."/>
            <person name="Miller A.N."/>
            <person name="O'Donnell K."/>
            <person name="Stajich J.E."/>
            <person name="Bonito G."/>
        </authorList>
    </citation>
    <scope>NUCLEOTIDE SEQUENCE</scope>
    <source>
        <strain evidence="6">BC1065</strain>
    </source>
</reference>
<evidence type="ECO:0008006" key="8">
    <source>
        <dbReference type="Google" id="ProtNLM"/>
    </source>
</evidence>
<evidence type="ECO:0000256" key="4">
    <source>
        <dbReference type="ARBA" id="ARBA00023136"/>
    </source>
</evidence>
<dbReference type="OrthoDB" id="196103at2759"/>
<accession>A0A9P6U1U5</accession>
<feature type="transmembrane region" description="Helical" evidence="5">
    <location>
        <begin position="46"/>
        <end position="65"/>
    </location>
</feature>
<keyword evidence="7" id="KW-1185">Reference proteome</keyword>
<feature type="transmembrane region" description="Helical" evidence="5">
    <location>
        <begin position="137"/>
        <end position="158"/>
    </location>
</feature>
<dbReference type="PANTHER" id="PTHR23294">
    <property type="entry name" value="ET TRANSLATION PRODUCT-RELATED"/>
    <property type="match status" value="1"/>
</dbReference>
<feature type="transmembrane region" description="Helical" evidence="5">
    <location>
        <begin position="290"/>
        <end position="310"/>
    </location>
</feature>
<evidence type="ECO:0000256" key="5">
    <source>
        <dbReference type="SAM" id="Phobius"/>
    </source>
</evidence>
<organism evidence="6 7">
    <name type="scientific">Actinomortierella ambigua</name>
    <dbReference type="NCBI Taxonomy" id="1343610"/>
    <lineage>
        <taxon>Eukaryota</taxon>
        <taxon>Fungi</taxon>
        <taxon>Fungi incertae sedis</taxon>
        <taxon>Mucoromycota</taxon>
        <taxon>Mortierellomycotina</taxon>
        <taxon>Mortierellomycetes</taxon>
        <taxon>Mortierellales</taxon>
        <taxon>Mortierellaceae</taxon>
        <taxon>Actinomortierella</taxon>
    </lineage>
</organism>
<feature type="transmembrane region" description="Helical" evidence="5">
    <location>
        <begin position="12"/>
        <end position="34"/>
    </location>
</feature>
<evidence type="ECO:0000256" key="1">
    <source>
        <dbReference type="ARBA" id="ARBA00004141"/>
    </source>
</evidence>
<dbReference type="Pfam" id="PF05978">
    <property type="entry name" value="UNC-93"/>
    <property type="match status" value="1"/>
</dbReference>
<comment type="subcellular location">
    <subcellularLocation>
        <location evidence="1">Membrane</location>
        <topology evidence="1">Multi-pass membrane protein</topology>
    </subcellularLocation>
</comment>
<dbReference type="Gene3D" id="1.20.1250.20">
    <property type="entry name" value="MFS general substrate transporter like domains"/>
    <property type="match status" value="1"/>
</dbReference>
<feature type="transmembrane region" description="Helical" evidence="5">
    <location>
        <begin position="170"/>
        <end position="188"/>
    </location>
</feature>
<dbReference type="PANTHER" id="PTHR23294:SF59">
    <property type="entry name" value="UNC93-LIKE PROTEIN C922.05C"/>
    <property type="match status" value="1"/>
</dbReference>
<dbReference type="GO" id="GO:0016020">
    <property type="term" value="C:membrane"/>
    <property type="evidence" value="ECO:0007669"/>
    <property type="project" value="UniProtKB-SubCell"/>
</dbReference>
<dbReference type="InterPro" id="IPR010291">
    <property type="entry name" value="Ion_channel_UNC-93"/>
</dbReference>
<protein>
    <recommendedName>
        <fullName evidence="8">MFS general substrate transporter</fullName>
    </recommendedName>
</protein>